<dbReference type="EMBL" id="JADEWZ010000003">
    <property type="protein sequence ID" value="MBE9114806.1"/>
    <property type="molecule type" value="Genomic_DNA"/>
</dbReference>
<dbReference type="Proteomes" id="UP000654482">
    <property type="component" value="Unassembled WGS sequence"/>
</dbReference>
<gene>
    <name evidence="2" type="ORF">IQ249_02745</name>
</gene>
<dbReference type="Gene3D" id="3.40.1580.10">
    <property type="entry name" value="SMI1/KNR4-like"/>
    <property type="match status" value="1"/>
</dbReference>
<dbReference type="InterPro" id="IPR018958">
    <property type="entry name" value="Knr4/Smi1-like_dom"/>
</dbReference>
<feature type="domain" description="Knr4/Smi1-like" evidence="1">
    <location>
        <begin position="365"/>
        <end position="507"/>
    </location>
</feature>
<evidence type="ECO:0000313" key="3">
    <source>
        <dbReference type="Proteomes" id="UP000654482"/>
    </source>
</evidence>
<reference evidence="2" key="1">
    <citation type="submission" date="2020-10" db="EMBL/GenBank/DDBJ databases">
        <authorList>
            <person name="Castelo-Branco R."/>
            <person name="Eusebio N."/>
            <person name="Adriana R."/>
            <person name="Vieira A."/>
            <person name="Brugerolle De Fraissinette N."/>
            <person name="Rezende De Castro R."/>
            <person name="Schneider M.P."/>
            <person name="Vasconcelos V."/>
            <person name="Leao P.N."/>
        </authorList>
    </citation>
    <scope>NUCLEOTIDE SEQUENCE</scope>
    <source>
        <strain evidence="2">LEGE 07157</strain>
    </source>
</reference>
<name>A0A8J7ARK6_9CYAN</name>
<comment type="caution">
    <text evidence="2">The sequence shown here is derived from an EMBL/GenBank/DDBJ whole genome shotgun (WGS) entry which is preliminary data.</text>
</comment>
<dbReference type="RefSeq" id="WP_194027897.1">
    <property type="nucleotide sequence ID" value="NZ_JADEWZ010000003.1"/>
</dbReference>
<evidence type="ECO:0000313" key="2">
    <source>
        <dbReference type="EMBL" id="MBE9114806.1"/>
    </source>
</evidence>
<evidence type="ECO:0000259" key="1">
    <source>
        <dbReference type="SMART" id="SM00860"/>
    </source>
</evidence>
<dbReference type="Pfam" id="PF09346">
    <property type="entry name" value="SMI1_KNR4"/>
    <property type="match status" value="1"/>
</dbReference>
<sequence>MKTFPKDYSQLLSQLTEEIKTAPRDRAKTIIHQVGYWFILAGYGQAAYESLSSLLNGTLRLSPSSALMHSLKDNALPYLCYTLNIPCPAIADRAEMSGEELAEFVRELERQSLSMMLIDPFSLAGIYGAPTLFNLRVIQAVRYHFRWVIALFHPLLKIFPPKAPPWTDKTLQKMLGLSDEKPRDREIYAFLQEVHRVIQAYCRNDRLHEAIELAEQYDAIRQTWNLATEDWISKAVQIIAIAACFQVGKEAKAKARLVKWWHQNQERFNLNLFLPNHRAIFQALLEGLLEDEIGISQEQVATFLDAIRNYSYIPQTPKIPSVSDWKELMEAWNRNIFSKTSEEERESFADWFPDATTQKDCSQPPATEEEIQELEQRLGQTLPPSYRNFLLYSNGWTVANMYQKLFGTQEVDWFNTLNQEWVEAWTGIEEDEISDEKYFQYGEHQDCVYMRSRYLETALQISTDEDGYVYLLNPMVVDERGEWEAWDFGNKHPGAYRYRSFWEMMQATYNSAFGE</sequence>
<dbReference type="SMART" id="SM00860">
    <property type="entry name" value="SMI1_KNR4"/>
    <property type="match status" value="1"/>
</dbReference>
<dbReference type="SUPFAM" id="SSF160631">
    <property type="entry name" value="SMI1/KNR4-like"/>
    <property type="match status" value="1"/>
</dbReference>
<dbReference type="InterPro" id="IPR037883">
    <property type="entry name" value="Knr4/Smi1-like_sf"/>
</dbReference>
<keyword evidence="3" id="KW-1185">Reference proteome</keyword>
<organism evidence="2 3">
    <name type="scientific">Lusitaniella coriacea LEGE 07157</name>
    <dbReference type="NCBI Taxonomy" id="945747"/>
    <lineage>
        <taxon>Bacteria</taxon>
        <taxon>Bacillati</taxon>
        <taxon>Cyanobacteriota</taxon>
        <taxon>Cyanophyceae</taxon>
        <taxon>Spirulinales</taxon>
        <taxon>Lusitaniellaceae</taxon>
        <taxon>Lusitaniella</taxon>
    </lineage>
</organism>
<dbReference type="AlphaFoldDB" id="A0A8J7ARK6"/>
<protein>
    <submittedName>
        <fullName evidence="2">SMI1/KNR4 family protein</fullName>
    </submittedName>
</protein>
<accession>A0A8J7ARK6</accession>
<proteinExistence type="predicted"/>